<comment type="caution">
    <text evidence="1">The sequence shown here is derived from an EMBL/GenBank/DDBJ whole genome shotgun (WGS) entry which is preliminary data.</text>
</comment>
<accession>A0ABU8M518</accession>
<keyword evidence="2" id="KW-1185">Reference proteome</keyword>
<evidence type="ECO:0008006" key="3">
    <source>
        <dbReference type="Google" id="ProtNLM"/>
    </source>
</evidence>
<name>A0ABU8M518_9PSEU</name>
<dbReference type="Proteomes" id="UP001369736">
    <property type="component" value="Unassembled WGS sequence"/>
</dbReference>
<evidence type="ECO:0000313" key="2">
    <source>
        <dbReference type="Proteomes" id="UP001369736"/>
    </source>
</evidence>
<reference evidence="1 2" key="1">
    <citation type="submission" date="2024-03" db="EMBL/GenBank/DDBJ databases">
        <title>Actinomycetospora sp. OC33-EN07, a novel actinomycete isolated from wild orchid (Aerides multiflora).</title>
        <authorList>
            <person name="Suriyachadkun C."/>
        </authorList>
    </citation>
    <scope>NUCLEOTIDE SEQUENCE [LARGE SCALE GENOMIC DNA]</scope>
    <source>
        <strain evidence="1 2">OC33-EN07</strain>
    </source>
</reference>
<evidence type="ECO:0000313" key="1">
    <source>
        <dbReference type="EMBL" id="MEJ2862429.1"/>
    </source>
</evidence>
<organism evidence="1 2">
    <name type="scientific">Actinomycetospora flava</name>
    <dbReference type="NCBI Taxonomy" id="3129232"/>
    <lineage>
        <taxon>Bacteria</taxon>
        <taxon>Bacillati</taxon>
        <taxon>Actinomycetota</taxon>
        <taxon>Actinomycetes</taxon>
        <taxon>Pseudonocardiales</taxon>
        <taxon>Pseudonocardiaceae</taxon>
        <taxon>Actinomycetospora</taxon>
    </lineage>
</organism>
<dbReference type="RefSeq" id="WP_337703803.1">
    <property type="nucleotide sequence ID" value="NZ_JBBEGM010000005.1"/>
</dbReference>
<gene>
    <name evidence="1" type="ORF">WCD58_14755</name>
</gene>
<sequence length="241" mass="26643">MAVAGGPGPEDGESADADSELVDLLVTLPPDDPRWMAFRAFWAERTRGALCGLLHHGHLGDPAHPPSLCQLTPEERAALVADPDELTCLADEAVVIALGLFERRQRAGDGWRPEKGRSLRSYLVHGGVFALADLVRRWRRDRDVHAREIATEPAEVWRAAGDGGSSLWSSISRSPEALVVTTDELRRVLDTMRSDDLLRRAVLERHDTGDSWADIADRIGTSVKNLEKRLARFRADWGKTS</sequence>
<protein>
    <recommendedName>
        <fullName evidence="3">DNA-directed RNA polymerase specialized sigma24 family protein</fullName>
    </recommendedName>
</protein>
<proteinExistence type="predicted"/>
<dbReference type="EMBL" id="JBBEGM010000005">
    <property type="protein sequence ID" value="MEJ2862429.1"/>
    <property type="molecule type" value="Genomic_DNA"/>
</dbReference>